<dbReference type="VEuPathDB" id="VectorBase:SSCA003930"/>
<comment type="caution">
    <text evidence="1">The sequence shown here is derived from an EMBL/GenBank/DDBJ whole genome shotgun (WGS) entry which is preliminary data.</text>
</comment>
<dbReference type="OrthoDB" id="5950721at2759"/>
<proteinExistence type="predicted"/>
<sequence length="61" mass="6937">MDECAAALVLMSLSASPRSPTLFHDQTAPSKLYKCTWPGCKHRTFVLKDIEQHVRVDHLQK</sequence>
<evidence type="ECO:0008006" key="3">
    <source>
        <dbReference type="Google" id="ProtNLM"/>
    </source>
</evidence>
<dbReference type="EMBL" id="JXLN01015803">
    <property type="protein sequence ID" value="KPM10822.1"/>
    <property type="molecule type" value="Genomic_DNA"/>
</dbReference>
<gene>
    <name evidence="1" type="ORF">QR98_0093850</name>
</gene>
<reference evidence="1 2" key="1">
    <citation type="journal article" date="2015" name="Parasit. Vectors">
        <title>Draft genome of the scabies mite.</title>
        <authorList>
            <person name="Rider S.D.Jr."/>
            <person name="Morgan M.S."/>
            <person name="Arlian L.G."/>
        </authorList>
    </citation>
    <scope>NUCLEOTIDE SEQUENCE [LARGE SCALE GENOMIC DNA]</scope>
    <source>
        <strain evidence="1">Arlian Lab</strain>
    </source>
</reference>
<protein>
    <recommendedName>
        <fullName evidence="3">C2H2-type domain-containing protein</fullName>
    </recommendedName>
</protein>
<dbReference type="Proteomes" id="UP000616769">
    <property type="component" value="Unassembled WGS sequence"/>
</dbReference>
<organism evidence="1 2">
    <name type="scientific">Sarcoptes scabiei</name>
    <name type="common">Itch mite</name>
    <name type="synonym">Acarus scabiei</name>
    <dbReference type="NCBI Taxonomy" id="52283"/>
    <lineage>
        <taxon>Eukaryota</taxon>
        <taxon>Metazoa</taxon>
        <taxon>Ecdysozoa</taxon>
        <taxon>Arthropoda</taxon>
        <taxon>Chelicerata</taxon>
        <taxon>Arachnida</taxon>
        <taxon>Acari</taxon>
        <taxon>Acariformes</taxon>
        <taxon>Sarcoptiformes</taxon>
        <taxon>Astigmata</taxon>
        <taxon>Psoroptidia</taxon>
        <taxon>Sarcoptoidea</taxon>
        <taxon>Sarcoptidae</taxon>
        <taxon>Sarcoptinae</taxon>
        <taxon>Sarcoptes</taxon>
    </lineage>
</organism>
<name>A0A132AIK6_SARSC</name>
<accession>A0A132AIK6</accession>
<dbReference type="AlphaFoldDB" id="A0A132AIK6"/>
<evidence type="ECO:0000313" key="2">
    <source>
        <dbReference type="Proteomes" id="UP000616769"/>
    </source>
</evidence>
<evidence type="ECO:0000313" key="1">
    <source>
        <dbReference type="EMBL" id="KPM10822.1"/>
    </source>
</evidence>